<feature type="compositionally biased region" description="Acidic residues" evidence="1">
    <location>
        <begin position="512"/>
        <end position="529"/>
    </location>
</feature>
<feature type="compositionally biased region" description="Polar residues" evidence="1">
    <location>
        <begin position="607"/>
        <end position="617"/>
    </location>
</feature>
<evidence type="ECO:0000256" key="1">
    <source>
        <dbReference type="SAM" id="MobiDB-lite"/>
    </source>
</evidence>
<feature type="compositionally biased region" description="Polar residues" evidence="1">
    <location>
        <begin position="413"/>
        <end position="422"/>
    </location>
</feature>
<proteinExistence type="predicted"/>
<feature type="compositionally biased region" description="Low complexity" evidence="1">
    <location>
        <begin position="328"/>
        <end position="344"/>
    </location>
</feature>
<name>A0AAN6SJE1_9PEZI</name>
<reference evidence="2" key="2">
    <citation type="submission" date="2023-06" db="EMBL/GenBank/DDBJ databases">
        <authorList>
            <consortium name="Lawrence Berkeley National Laboratory"/>
            <person name="Mondo S.J."/>
            <person name="Hensen N."/>
            <person name="Bonometti L."/>
            <person name="Westerberg I."/>
            <person name="Brannstrom I.O."/>
            <person name="Guillou S."/>
            <person name="Cros-Aarteil S."/>
            <person name="Calhoun S."/>
            <person name="Haridas S."/>
            <person name="Kuo A."/>
            <person name="Pangilinan J."/>
            <person name="Riley R."/>
            <person name="Labutti K."/>
            <person name="Andreopoulos B."/>
            <person name="Lipzen A."/>
            <person name="Chen C."/>
            <person name="Yanf M."/>
            <person name="Daum C."/>
            <person name="Ng V."/>
            <person name="Clum A."/>
            <person name="Steindorff A."/>
            <person name="Ohm R."/>
            <person name="Martin F."/>
            <person name="Silar P."/>
            <person name="Natvig D."/>
            <person name="Lalanne C."/>
            <person name="Gautier V."/>
            <person name="Ament-Velasquez S.L."/>
            <person name="Kruys A."/>
            <person name="Hutchinson M.I."/>
            <person name="Powell A.J."/>
            <person name="Barry K."/>
            <person name="Miller A.N."/>
            <person name="Grigoriev I.V."/>
            <person name="Debuchy R."/>
            <person name="Gladieux P."/>
            <person name="Thoren M.H."/>
            <person name="Johannesson H."/>
        </authorList>
    </citation>
    <scope>NUCLEOTIDE SEQUENCE</scope>
    <source>
        <strain evidence="2">CBS 626.80</strain>
    </source>
</reference>
<feature type="compositionally biased region" description="Polar residues" evidence="1">
    <location>
        <begin position="133"/>
        <end position="164"/>
    </location>
</feature>
<keyword evidence="3" id="KW-1185">Reference proteome</keyword>
<dbReference type="PANTHER" id="PTHR22949">
    <property type="entry name" value="WHITE COLLAR 2 PROTEIN WC2"/>
    <property type="match status" value="1"/>
</dbReference>
<feature type="compositionally biased region" description="Low complexity" evidence="1">
    <location>
        <begin position="424"/>
        <end position="441"/>
    </location>
</feature>
<feature type="compositionally biased region" description="Basic and acidic residues" evidence="1">
    <location>
        <begin position="167"/>
        <end position="177"/>
    </location>
</feature>
<dbReference type="AlphaFoldDB" id="A0AAN6SJE1"/>
<gene>
    <name evidence="2" type="ORF">QBC32DRAFT_332706</name>
</gene>
<reference evidence="2" key="1">
    <citation type="journal article" date="2023" name="Mol. Phylogenet. Evol.">
        <title>Genome-scale phylogeny and comparative genomics of the fungal order Sordariales.</title>
        <authorList>
            <person name="Hensen N."/>
            <person name="Bonometti L."/>
            <person name="Westerberg I."/>
            <person name="Brannstrom I.O."/>
            <person name="Guillou S."/>
            <person name="Cros-Aarteil S."/>
            <person name="Calhoun S."/>
            <person name="Haridas S."/>
            <person name="Kuo A."/>
            <person name="Mondo S."/>
            <person name="Pangilinan J."/>
            <person name="Riley R."/>
            <person name="LaButti K."/>
            <person name="Andreopoulos B."/>
            <person name="Lipzen A."/>
            <person name="Chen C."/>
            <person name="Yan M."/>
            <person name="Daum C."/>
            <person name="Ng V."/>
            <person name="Clum A."/>
            <person name="Steindorff A."/>
            <person name="Ohm R.A."/>
            <person name="Martin F."/>
            <person name="Silar P."/>
            <person name="Natvig D.O."/>
            <person name="Lalanne C."/>
            <person name="Gautier V."/>
            <person name="Ament-Velasquez S.L."/>
            <person name="Kruys A."/>
            <person name="Hutchinson M.I."/>
            <person name="Powell A.J."/>
            <person name="Barry K."/>
            <person name="Miller A.N."/>
            <person name="Grigoriev I.V."/>
            <person name="Debuchy R."/>
            <person name="Gladieux P."/>
            <person name="Hiltunen Thoren M."/>
            <person name="Johannesson H."/>
        </authorList>
    </citation>
    <scope>NUCLEOTIDE SEQUENCE</scope>
    <source>
        <strain evidence="2">CBS 626.80</strain>
    </source>
</reference>
<comment type="caution">
    <text evidence="2">The sequence shown here is derived from an EMBL/GenBank/DDBJ whole genome shotgun (WGS) entry which is preliminary data.</text>
</comment>
<sequence length="664" mass="70846">MSFLDRTQTKREPPPPPAADVTSPEGTSTPPREDGSSSSSSSSPDEPPLDGDGPPPHGPKGDPSGGPRPDGSAPGSPDSIIIDVHSPKPNGSVPGSPDAHIIDVHSPTSNGSVISRQDLSEAQADFGKLMSVAGTTSERSAPSQAGSEQSTSVNLNHRSMSRASKASIREPVVDDAKGAQSPRPDSRKQRSVAGSEVGSHRQGPGRPTSGVRYVKAPTDASSKERRGSKVASPKGSSKEGRRSKVASSHEHTASPSTSSSTIRSASPPPAKNRRTRSSQASRHSSIPSRHSGTSLMPRVSPSPPRSHASHHSLLASHPRRSSPPQSPTPSHHSPIPRSPSPHSRSYNHSQNYSRPASRKSSPPQSPTPLHHSPSRYSHTHSRKHCCFGARPASRHSSISRPRSRVSSMPPSPTVTDFASISEISHPPGSPSHRSFRSSRSPAYGSGGYGMAVSPQREEQYERKGSRQSSTYSRHSGAKSPSAVSVSVVELLSLEKDLDQTGQRGGMSLLEHEEQEELDEREGDETVVLDEEGRPPSRRSVSRGSSHRQVELTEEREAVDHKHEHDHHDDLDPEHEPERVPEDYYRSYSHATTPAAATVTEPLPPSPNLSAHSSNLSPRSPYHPGKYIPVPIQVPKENRPHQASVCSVSDSPDSGIGGVGDGKGE</sequence>
<feature type="compositionally biased region" description="Polar residues" evidence="1">
    <location>
        <begin position="277"/>
        <end position="294"/>
    </location>
</feature>
<dbReference type="Proteomes" id="UP001303222">
    <property type="component" value="Unassembled WGS sequence"/>
</dbReference>
<dbReference type="PANTHER" id="PTHR22949:SF0">
    <property type="entry name" value="RE27538P"/>
    <property type="match status" value="1"/>
</dbReference>
<feature type="compositionally biased region" description="Polar residues" evidence="1">
    <location>
        <begin position="106"/>
        <end position="117"/>
    </location>
</feature>
<protein>
    <submittedName>
        <fullName evidence="2">Uncharacterized protein</fullName>
    </submittedName>
</protein>
<evidence type="ECO:0000313" key="3">
    <source>
        <dbReference type="Proteomes" id="UP001303222"/>
    </source>
</evidence>
<feature type="compositionally biased region" description="Low complexity" evidence="1">
    <location>
        <begin position="253"/>
        <end position="265"/>
    </location>
</feature>
<organism evidence="2 3">
    <name type="scientific">Pseudoneurospora amorphoporcata</name>
    <dbReference type="NCBI Taxonomy" id="241081"/>
    <lineage>
        <taxon>Eukaryota</taxon>
        <taxon>Fungi</taxon>
        <taxon>Dikarya</taxon>
        <taxon>Ascomycota</taxon>
        <taxon>Pezizomycotina</taxon>
        <taxon>Sordariomycetes</taxon>
        <taxon>Sordariomycetidae</taxon>
        <taxon>Sordariales</taxon>
        <taxon>Sordariaceae</taxon>
        <taxon>Pseudoneurospora</taxon>
    </lineage>
</organism>
<dbReference type="EMBL" id="MU859072">
    <property type="protein sequence ID" value="KAK3955820.1"/>
    <property type="molecule type" value="Genomic_DNA"/>
</dbReference>
<feature type="compositionally biased region" description="Low complexity" evidence="1">
    <location>
        <begin position="390"/>
        <end position="408"/>
    </location>
</feature>
<feature type="compositionally biased region" description="Low complexity" evidence="1">
    <location>
        <begin position="61"/>
        <end position="79"/>
    </location>
</feature>
<feature type="compositionally biased region" description="Basic and acidic residues" evidence="1">
    <location>
        <begin position="236"/>
        <end position="252"/>
    </location>
</feature>
<evidence type="ECO:0000313" key="2">
    <source>
        <dbReference type="EMBL" id="KAK3955820.1"/>
    </source>
</evidence>
<feature type="region of interest" description="Disordered" evidence="1">
    <location>
        <begin position="1"/>
        <end position="482"/>
    </location>
</feature>
<feature type="compositionally biased region" description="Basic and acidic residues" evidence="1">
    <location>
        <begin position="455"/>
        <end position="464"/>
    </location>
</feature>
<feature type="compositionally biased region" description="Polar residues" evidence="1">
    <location>
        <begin position="346"/>
        <end position="362"/>
    </location>
</feature>
<feature type="region of interest" description="Disordered" evidence="1">
    <location>
        <begin position="498"/>
        <end position="664"/>
    </location>
</feature>
<feature type="compositionally biased region" description="Basic and acidic residues" evidence="1">
    <location>
        <begin position="547"/>
        <end position="584"/>
    </location>
</feature>
<feature type="compositionally biased region" description="Gly residues" evidence="1">
    <location>
        <begin position="654"/>
        <end position="664"/>
    </location>
</feature>
<accession>A0AAN6SJE1</accession>
<feature type="compositionally biased region" description="Low complexity" evidence="1">
    <location>
        <begin position="590"/>
        <end position="600"/>
    </location>
</feature>